<accession>A0A5N7BHC9</accession>
<dbReference type="Pfam" id="PF05368">
    <property type="entry name" value="NmrA"/>
    <property type="match status" value="1"/>
</dbReference>
<sequence length="299" mass="33160">MQITIAPASPQTCRSAVQALLGDKSAPVVIGIYRDLNKVPAEFKSHPNFKAVQGDLKERDSLDFTGSDAVLTLTPPCYDGSDFVAQAKMILSNVRDAVMQAKSVKRLVYISSMGAQFTSGVGEVQSNYESERILEYAAPEVILIRNGYFMENWRDALSTLAAEPPYFYSTVTPLNYKMPMVSARDIGRACARQLLQTGFPLAARPYIFKMHGPREFSTADVQKAFEEVTGKTIEVRLVENDQLETHFSKLLPSNLVGLFAEMTRSFLPGGILEEDMFNFAGIERGQDTLVDAFKRMLAT</sequence>
<dbReference type="AlphaFoldDB" id="A0A5N7BHC9"/>
<evidence type="ECO:0000313" key="3">
    <source>
        <dbReference type="Proteomes" id="UP000326198"/>
    </source>
</evidence>
<gene>
    <name evidence="2" type="ORF">BDV26DRAFT_106719</name>
</gene>
<dbReference type="InterPro" id="IPR036291">
    <property type="entry name" value="NAD(P)-bd_dom_sf"/>
</dbReference>
<dbReference type="Proteomes" id="UP000326198">
    <property type="component" value="Unassembled WGS sequence"/>
</dbReference>
<keyword evidence="3" id="KW-1185">Reference proteome</keyword>
<dbReference type="PANTHER" id="PTHR43162:SF1">
    <property type="entry name" value="PRESTALK A DIFFERENTIATION PROTEIN A"/>
    <property type="match status" value="1"/>
</dbReference>
<dbReference type="Gene3D" id="3.40.50.720">
    <property type="entry name" value="NAD(P)-binding Rossmann-like Domain"/>
    <property type="match status" value="1"/>
</dbReference>
<dbReference type="InterPro" id="IPR051604">
    <property type="entry name" value="Ergot_Alk_Oxidoreductase"/>
</dbReference>
<dbReference type="SUPFAM" id="SSF51735">
    <property type="entry name" value="NAD(P)-binding Rossmann-fold domains"/>
    <property type="match status" value="1"/>
</dbReference>
<evidence type="ECO:0000313" key="2">
    <source>
        <dbReference type="EMBL" id="KAE8381118.1"/>
    </source>
</evidence>
<name>A0A5N7BHC9_9EURO</name>
<dbReference type="PANTHER" id="PTHR43162">
    <property type="match status" value="1"/>
</dbReference>
<organism evidence="2 3">
    <name type="scientific">Aspergillus bertholletiae</name>
    <dbReference type="NCBI Taxonomy" id="1226010"/>
    <lineage>
        <taxon>Eukaryota</taxon>
        <taxon>Fungi</taxon>
        <taxon>Dikarya</taxon>
        <taxon>Ascomycota</taxon>
        <taxon>Pezizomycotina</taxon>
        <taxon>Eurotiomycetes</taxon>
        <taxon>Eurotiomycetidae</taxon>
        <taxon>Eurotiales</taxon>
        <taxon>Aspergillaceae</taxon>
        <taxon>Aspergillus</taxon>
        <taxon>Aspergillus subgen. Circumdati</taxon>
    </lineage>
</organism>
<reference evidence="2 3" key="1">
    <citation type="submission" date="2019-04" db="EMBL/GenBank/DDBJ databases">
        <title>Friends and foes A comparative genomics studyof 23 Aspergillus species from section Flavi.</title>
        <authorList>
            <consortium name="DOE Joint Genome Institute"/>
            <person name="Kjaerbolling I."/>
            <person name="Vesth T."/>
            <person name="Frisvad J.C."/>
            <person name="Nybo J.L."/>
            <person name="Theobald S."/>
            <person name="Kildgaard S."/>
            <person name="Isbrandt T."/>
            <person name="Kuo A."/>
            <person name="Sato A."/>
            <person name="Lyhne E.K."/>
            <person name="Kogle M.E."/>
            <person name="Wiebenga A."/>
            <person name="Kun R.S."/>
            <person name="Lubbers R.J."/>
            <person name="Makela M.R."/>
            <person name="Barry K."/>
            <person name="Chovatia M."/>
            <person name="Clum A."/>
            <person name="Daum C."/>
            <person name="Haridas S."/>
            <person name="He G."/>
            <person name="LaButti K."/>
            <person name="Lipzen A."/>
            <person name="Mondo S."/>
            <person name="Riley R."/>
            <person name="Salamov A."/>
            <person name="Simmons B.A."/>
            <person name="Magnuson J.K."/>
            <person name="Henrissat B."/>
            <person name="Mortensen U.H."/>
            <person name="Larsen T.O."/>
            <person name="Devries R.P."/>
            <person name="Grigoriev I.V."/>
            <person name="Machida M."/>
            <person name="Baker S.E."/>
            <person name="Andersen M.R."/>
        </authorList>
    </citation>
    <scope>NUCLEOTIDE SEQUENCE [LARGE SCALE GENOMIC DNA]</scope>
    <source>
        <strain evidence="2 3">IBT 29228</strain>
    </source>
</reference>
<dbReference type="OrthoDB" id="419598at2759"/>
<dbReference type="Gene3D" id="3.90.25.10">
    <property type="entry name" value="UDP-galactose 4-epimerase, domain 1"/>
    <property type="match status" value="1"/>
</dbReference>
<proteinExistence type="predicted"/>
<evidence type="ECO:0000259" key="1">
    <source>
        <dbReference type="Pfam" id="PF05368"/>
    </source>
</evidence>
<protein>
    <recommendedName>
        <fullName evidence="1">NmrA-like domain-containing protein</fullName>
    </recommendedName>
</protein>
<feature type="domain" description="NmrA-like" evidence="1">
    <location>
        <begin position="3"/>
        <end position="265"/>
    </location>
</feature>
<dbReference type="InterPro" id="IPR008030">
    <property type="entry name" value="NmrA-like"/>
</dbReference>
<dbReference type="EMBL" id="ML736174">
    <property type="protein sequence ID" value="KAE8381118.1"/>
    <property type="molecule type" value="Genomic_DNA"/>
</dbReference>